<protein>
    <submittedName>
        <fullName evidence="3">Carbohydrate porin</fullName>
    </submittedName>
</protein>
<dbReference type="GO" id="GO:0015288">
    <property type="term" value="F:porin activity"/>
    <property type="evidence" value="ECO:0007669"/>
    <property type="project" value="InterPro"/>
</dbReference>
<evidence type="ECO:0000313" key="3">
    <source>
        <dbReference type="EMBL" id="MPQ86899.1"/>
    </source>
</evidence>
<dbReference type="Pfam" id="PF04966">
    <property type="entry name" value="OprB"/>
    <property type="match status" value="1"/>
</dbReference>
<dbReference type="InterPro" id="IPR038673">
    <property type="entry name" value="OprB_sf"/>
</dbReference>
<dbReference type="GO" id="GO:0016020">
    <property type="term" value="C:membrane"/>
    <property type="evidence" value="ECO:0007669"/>
    <property type="project" value="InterPro"/>
</dbReference>
<evidence type="ECO:0000313" key="4">
    <source>
        <dbReference type="Proteomes" id="UP000325438"/>
    </source>
</evidence>
<dbReference type="GO" id="GO:0008643">
    <property type="term" value="P:carbohydrate transport"/>
    <property type="evidence" value="ECO:0007669"/>
    <property type="project" value="InterPro"/>
</dbReference>
<dbReference type="InterPro" id="IPR007049">
    <property type="entry name" value="Carb-sel_porin_OprB"/>
</dbReference>
<accession>A0A5N7JZR3</accession>
<evidence type="ECO:0000256" key="1">
    <source>
        <dbReference type="ARBA" id="ARBA00008769"/>
    </source>
</evidence>
<dbReference type="EMBL" id="VUBA01000181">
    <property type="protein sequence ID" value="MPQ86899.1"/>
    <property type="molecule type" value="Genomic_DNA"/>
</dbReference>
<dbReference type="Gene3D" id="2.40.160.180">
    <property type="entry name" value="Carbohydrate-selective porin OprB"/>
    <property type="match status" value="1"/>
</dbReference>
<name>A0A5N7JZR3_9PSED</name>
<organism evidence="3 4">
    <name type="scientific">Pseudomonas kitaguniensis</name>
    <dbReference type="NCBI Taxonomy" id="2607908"/>
    <lineage>
        <taxon>Bacteria</taxon>
        <taxon>Pseudomonadati</taxon>
        <taxon>Pseudomonadota</taxon>
        <taxon>Gammaproteobacteria</taxon>
        <taxon>Pseudomonadales</taxon>
        <taxon>Pseudomonadaceae</taxon>
        <taxon>Pseudomonas</taxon>
    </lineage>
</organism>
<comment type="similarity">
    <text evidence="1 2">Belongs to the OprB family.</text>
</comment>
<dbReference type="RefSeq" id="WP_172979977.1">
    <property type="nucleotide sequence ID" value="NZ_VUBA01000181.1"/>
</dbReference>
<comment type="caution">
    <text evidence="3">The sequence shown here is derived from an EMBL/GenBank/DDBJ whole genome shotgun (WGS) entry which is preliminary data.</text>
</comment>
<sequence length="51" mass="5387">CRATGQSAHGYQATPWLTLRPDVQYIIVAGGISGMNIDNALVLGLQAKAVF</sequence>
<proteinExistence type="inferred from homology"/>
<dbReference type="AlphaFoldDB" id="A0A5N7JZR3"/>
<evidence type="ECO:0000256" key="2">
    <source>
        <dbReference type="RuleBase" id="RU363072"/>
    </source>
</evidence>
<feature type="non-terminal residue" evidence="3">
    <location>
        <position position="1"/>
    </location>
</feature>
<dbReference type="Proteomes" id="UP000325438">
    <property type="component" value="Unassembled WGS sequence"/>
</dbReference>
<gene>
    <name evidence="3" type="ORF">F0170_24735</name>
</gene>
<reference evidence="3 4" key="1">
    <citation type="submission" date="2019-09" db="EMBL/GenBank/DDBJ databases">
        <title>The draft genomes of Allium pathogen Pseudomonas sp.</title>
        <authorList>
            <person name="Fujikawa T."/>
            <person name="Sawada H."/>
        </authorList>
    </citation>
    <scope>NUCLEOTIDE SEQUENCE [LARGE SCALE GENOMIC DNA]</scope>
    <source>
        <strain evidence="3 4">MAFF 730085</strain>
    </source>
</reference>